<dbReference type="PANTHER" id="PTHR42709:SF11">
    <property type="entry name" value="DEDA FAMILY PROTEIN"/>
    <property type="match status" value="1"/>
</dbReference>
<sequence>MDGGSQLDAMKLFSLLYDKTLRWSGHRHAPYYLAGVSFAESSFFPIPPDVMLISMGLAAPKRAWYYALITTFFSVLGGILGYLIGMYAMELLEPYLASSSYMSSFNQVAHWFKQHGVWVVILAGFTPFPYKVFTIAAGAMQMAFLPFVLGSIIGRGLRFFLVSAILYFAGARIETRLRHYIDVIGWSTIVIFVMVYFLIKWMS</sequence>
<accession>A0A0W0WXU8</accession>
<feature type="transmembrane region" description="Helical" evidence="1">
    <location>
        <begin position="63"/>
        <end position="88"/>
    </location>
</feature>
<feature type="transmembrane region" description="Helical" evidence="1">
    <location>
        <begin position="108"/>
        <end position="130"/>
    </location>
</feature>
<dbReference type="InterPro" id="IPR032816">
    <property type="entry name" value="VTT_dom"/>
</dbReference>
<comment type="caution">
    <text evidence="3">The sequence shown here is derived from an EMBL/GenBank/DDBJ whole genome shotgun (WGS) entry which is preliminary data.</text>
</comment>
<feature type="transmembrane region" description="Helical" evidence="1">
    <location>
        <begin position="180"/>
        <end position="199"/>
    </location>
</feature>
<evidence type="ECO:0000256" key="1">
    <source>
        <dbReference type="SAM" id="Phobius"/>
    </source>
</evidence>
<dbReference type="PANTHER" id="PTHR42709">
    <property type="entry name" value="ALKALINE PHOSPHATASE LIKE PROTEIN"/>
    <property type="match status" value="1"/>
</dbReference>
<evidence type="ECO:0000259" key="2">
    <source>
        <dbReference type="Pfam" id="PF09335"/>
    </source>
</evidence>
<dbReference type="EMBL" id="LNYP01000031">
    <property type="protein sequence ID" value="KTD37121.1"/>
    <property type="molecule type" value="Genomic_DNA"/>
</dbReference>
<keyword evidence="1" id="KW-1133">Transmembrane helix</keyword>
<dbReference type="AlphaFoldDB" id="A0A0W0WXU8"/>
<evidence type="ECO:0000313" key="3">
    <source>
        <dbReference type="EMBL" id="KTD37121.1"/>
    </source>
</evidence>
<dbReference type="PATRIC" id="fig|29423.5.peg.2369"/>
<reference evidence="3 4" key="1">
    <citation type="submission" date="2015-11" db="EMBL/GenBank/DDBJ databases">
        <title>Genomic analysis of 38 Legionella species identifies large and diverse effector repertoires.</title>
        <authorList>
            <person name="Burstein D."/>
            <person name="Amaro F."/>
            <person name="Zusman T."/>
            <person name="Lifshitz Z."/>
            <person name="Cohen O."/>
            <person name="Gilbert J.A."/>
            <person name="Pupko T."/>
            <person name="Shuman H.A."/>
            <person name="Segal G."/>
        </authorList>
    </citation>
    <scope>NUCLEOTIDE SEQUENCE [LARGE SCALE GENOMIC DNA]</scope>
    <source>
        <strain evidence="3 4">Oak Ridge-10</strain>
    </source>
</reference>
<evidence type="ECO:0000313" key="4">
    <source>
        <dbReference type="Proteomes" id="UP000054858"/>
    </source>
</evidence>
<protein>
    <submittedName>
        <fullName evidence="3">Putative membrane protein</fullName>
    </submittedName>
</protein>
<feature type="domain" description="VTT" evidence="2">
    <location>
        <begin position="46"/>
        <end position="167"/>
    </location>
</feature>
<organism evidence="3 4">
    <name type="scientific">Legionella oakridgensis</name>
    <dbReference type="NCBI Taxonomy" id="29423"/>
    <lineage>
        <taxon>Bacteria</taxon>
        <taxon>Pseudomonadati</taxon>
        <taxon>Pseudomonadota</taxon>
        <taxon>Gammaproteobacteria</taxon>
        <taxon>Legionellales</taxon>
        <taxon>Legionellaceae</taxon>
        <taxon>Legionella</taxon>
    </lineage>
</organism>
<keyword evidence="1" id="KW-0812">Transmembrane</keyword>
<proteinExistence type="predicted"/>
<dbReference type="GO" id="GO:0005886">
    <property type="term" value="C:plasma membrane"/>
    <property type="evidence" value="ECO:0007669"/>
    <property type="project" value="TreeGrafter"/>
</dbReference>
<dbReference type="Pfam" id="PF09335">
    <property type="entry name" value="VTT_dom"/>
    <property type="match status" value="1"/>
</dbReference>
<keyword evidence="1" id="KW-0472">Membrane</keyword>
<name>A0A0W0WXU8_9GAMM</name>
<dbReference type="InterPro" id="IPR051311">
    <property type="entry name" value="DedA_domain"/>
</dbReference>
<dbReference type="Proteomes" id="UP000054858">
    <property type="component" value="Unassembled WGS sequence"/>
</dbReference>
<feature type="transmembrane region" description="Helical" evidence="1">
    <location>
        <begin position="142"/>
        <end position="168"/>
    </location>
</feature>
<gene>
    <name evidence="3" type="ORF">Loak_2257</name>
</gene>